<name>A0A4Z1SZ57_GIAMU</name>
<evidence type="ECO:0000256" key="1">
    <source>
        <dbReference type="SAM" id="MobiDB-lite"/>
    </source>
</evidence>
<protein>
    <submittedName>
        <fullName evidence="2">Uncharacterized protein</fullName>
    </submittedName>
</protein>
<feature type="compositionally biased region" description="Acidic residues" evidence="1">
    <location>
        <begin position="113"/>
        <end position="122"/>
    </location>
</feature>
<dbReference type="Proteomes" id="UP000315496">
    <property type="component" value="Chromosome 4"/>
</dbReference>
<dbReference type="EMBL" id="VDLU01000004">
    <property type="protein sequence ID" value="TNJ26933.1"/>
    <property type="molecule type" value="Genomic_DNA"/>
</dbReference>
<accession>A0A4Z1SZ57</accession>
<dbReference type="AlphaFoldDB" id="A0A4Z1SZ57"/>
<reference evidence="2 3" key="1">
    <citation type="submission" date="2019-05" db="EMBL/GenBank/DDBJ databases">
        <title>The compact genome of Giardia muris reveals important steps in the evolution of intestinal protozoan parasites.</title>
        <authorList>
            <person name="Xu F."/>
            <person name="Jimenez-Gonzalez A."/>
            <person name="Einarsson E."/>
            <person name="Astvaldsson A."/>
            <person name="Peirasmaki D."/>
            <person name="Eckmann L."/>
            <person name="Andersson J.O."/>
            <person name="Svard S.G."/>
            <person name="Jerlstrom-Hultqvist J."/>
        </authorList>
    </citation>
    <scope>NUCLEOTIDE SEQUENCE [LARGE SCALE GENOMIC DNA]</scope>
    <source>
        <strain evidence="2 3">Roberts-Thomson</strain>
    </source>
</reference>
<evidence type="ECO:0000313" key="2">
    <source>
        <dbReference type="EMBL" id="TNJ26933.1"/>
    </source>
</evidence>
<evidence type="ECO:0000313" key="3">
    <source>
        <dbReference type="Proteomes" id="UP000315496"/>
    </source>
</evidence>
<comment type="caution">
    <text evidence="2">The sequence shown here is derived from an EMBL/GenBank/DDBJ whole genome shotgun (WGS) entry which is preliminary data.</text>
</comment>
<feature type="compositionally biased region" description="Low complexity" evidence="1">
    <location>
        <begin position="61"/>
        <end position="77"/>
    </location>
</feature>
<proteinExistence type="predicted"/>
<organism evidence="2 3">
    <name type="scientific">Giardia muris</name>
    <dbReference type="NCBI Taxonomy" id="5742"/>
    <lineage>
        <taxon>Eukaryota</taxon>
        <taxon>Metamonada</taxon>
        <taxon>Diplomonadida</taxon>
        <taxon>Hexamitidae</taxon>
        <taxon>Giardiinae</taxon>
        <taxon>Giardia</taxon>
    </lineage>
</organism>
<dbReference type="VEuPathDB" id="GiardiaDB:GMRT_15060"/>
<keyword evidence="3" id="KW-1185">Reference proteome</keyword>
<feature type="region of interest" description="Disordered" evidence="1">
    <location>
        <begin position="61"/>
        <end position="125"/>
    </location>
</feature>
<sequence>MRVNEKVDPRAFVSLQSMTDLTERIGSVLGEVGGGGSGQINETASLLDSSESSLSRLVVNTSLSEGEPSSSLSRSQSATVPPQASLSPWVDDSVGSNSSWLTDKEKKETIPSSDDDSSESAETELSTILRKRSISGDELEQNRANTQNQVLDLRQGIDPLRQRRYLQNTMKTPTMSTLCDPSVLQSLVRTLVKE</sequence>
<gene>
    <name evidence="2" type="ORF">GMRT_15060</name>
</gene>